<organism evidence="2 3">
    <name type="scientific">Cercospora zeae-maydis SCOH1-5</name>
    <dbReference type="NCBI Taxonomy" id="717836"/>
    <lineage>
        <taxon>Eukaryota</taxon>
        <taxon>Fungi</taxon>
        <taxon>Dikarya</taxon>
        <taxon>Ascomycota</taxon>
        <taxon>Pezizomycotina</taxon>
        <taxon>Dothideomycetes</taxon>
        <taxon>Dothideomycetidae</taxon>
        <taxon>Mycosphaerellales</taxon>
        <taxon>Mycosphaerellaceae</taxon>
        <taxon>Cercospora</taxon>
    </lineage>
</organism>
<dbReference type="AlphaFoldDB" id="A0A6A6FT06"/>
<protein>
    <submittedName>
        <fullName evidence="2">Uncharacterized protein</fullName>
    </submittedName>
</protein>
<sequence>MAAVCPVVGTTTNVLPPSHPEIPHAPDSEARCPVTNAKVEHHDNIIHNHPSDIQEPGSKKDAMDASQCPALKSAASSGDSITNAVCPVVGAVNSHLPPQHPALNEKEAGAVCPVTNATLNHHKAKVHQHKAVADNASAAQCPVAGATKA</sequence>
<reference evidence="2" key="1">
    <citation type="journal article" date="2020" name="Stud. Mycol.">
        <title>101 Dothideomycetes genomes: a test case for predicting lifestyles and emergence of pathogens.</title>
        <authorList>
            <person name="Haridas S."/>
            <person name="Albert R."/>
            <person name="Binder M."/>
            <person name="Bloem J."/>
            <person name="Labutti K."/>
            <person name="Salamov A."/>
            <person name="Andreopoulos B."/>
            <person name="Baker S."/>
            <person name="Barry K."/>
            <person name="Bills G."/>
            <person name="Bluhm B."/>
            <person name="Cannon C."/>
            <person name="Castanera R."/>
            <person name="Culley D."/>
            <person name="Daum C."/>
            <person name="Ezra D."/>
            <person name="Gonzalez J."/>
            <person name="Henrissat B."/>
            <person name="Kuo A."/>
            <person name="Liang C."/>
            <person name="Lipzen A."/>
            <person name="Lutzoni F."/>
            <person name="Magnuson J."/>
            <person name="Mondo S."/>
            <person name="Nolan M."/>
            <person name="Ohm R."/>
            <person name="Pangilinan J."/>
            <person name="Park H.-J."/>
            <person name="Ramirez L."/>
            <person name="Alfaro M."/>
            <person name="Sun H."/>
            <person name="Tritt A."/>
            <person name="Yoshinaga Y."/>
            <person name="Zwiers L.-H."/>
            <person name="Turgeon B."/>
            <person name="Goodwin S."/>
            <person name="Spatafora J."/>
            <person name="Crous P."/>
            <person name="Grigoriev I."/>
        </authorList>
    </citation>
    <scope>NUCLEOTIDE SEQUENCE</scope>
    <source>
        <strain evidence="2">SCOH1-5</strain>
    </source>
</reference>
<gene>
    <name evidence="2" type="ORF">CERZMDRAFT_65013</name>
</gene>
<keyword evidence="3" id="KW-1185">Reference proteome</keyword>
<accession>A0A6A6FT06</accession>
<evidence type="ECO:0000313" key="2">
    <source>
        <dbReference type="EMBL" id="KAF2216635.1"/>
    </source>
</evidence>
<dbReference type="EMBL" id="ML992664">
    <property type="protein sequence ID" value="KAF2216635.1"/>
    <property type="molecule type" value="Genomic_DNA"/>
</dbReference>
<evidence type="ECO:0000256" key="1">
    <source>
        <dbReference type="SAM" id="MobiDB-lite"/>
    </source>
</evidence>
<proteinExistence type="predicted"/>
<dbReference type="OrthoDB" id="3923202at2759"/>
<name>A0A6A6FT06_9PEZI</name>
<feature type="region of interest" description="Disordered" evidence="1">
    <location>
        <begin position="47"/>
        <end position="74"/>
    </location>
</feature>
<feature type="compositionally biased region" description="Basic and acidic residues" evidence="1">
    <location>
        <begin position="47"/>
        <end position="63"/>
    </location>
</feature>
<evidence type="ECO:0000313" key="3">
    <source>
        <dbReference type="Proteomes" id="UP000799539"/>
    </source>
</evidence>
<dbReference type="Proteomes" id="UP000799539">
    <property type="component" value="Unassembled WGS sequence"/>
</dbReference>